<name>A0A6G1JTY3_9PLEO</name>
<reference evidence="2" key="1">
    <citation type="journal article" date="2020" name="Stud. Mycol.">
        <title>101 Dothideomycetes genomes: a test case for predicting lifestyles and emergence of pathogens.</title>
        <authorList>
            <person name="Haridas S."/>
            <person name="Albert R."/>
            <person name="Binder M."/>
            <person name="Bloem J."/>
            <person name="Labutti K."/>
            <person name="Salamov A."/>
            <person name="Andreopoulos B."/>
            <person name="Baker S."/>
            <person name="Barry K."/>
            <person name="Bills G."/>
            <person name="Bluhm B."/>
            <person name="Cannon C."/>
            <person name="Castanera R."/>
            <person name="Culley D."/>
            <person name="Daum C."/>
            <person name="Ezra D."/>
            <person name="Gonzalez J."/>
            <person name="Henrissat B."/>
            <person name="Kuo A."/>
            <person name="Liang C."/>
            <person name="Lipzen A."/>
            <person name="Lutzoni F."/>
            <person name="Magnuson J."/>
            <person name="Mondo S."/>
            <person name="Nolan M."/>
            <person name="Ohm R."/>
            <person name="Pangilinan J."/>
            <person name="Park H.-J."/>
            <person name="Ramirez L."/>
            <person name="Alfaro M."/>
            <person name="Sun H."/>
            <person name="Tritt A."/>
            <person name="Yoshinaga Y."/>
            <person name="Zwiers L.-H."/>
            <person name="Turgeon B."/>
            <person name="Goodwin S."/>
            <person name="Spatafora J."/>
            <person name="Crous P."/>
            <person name="Grigoriev I."/>
        </authorList>
    </citation>
    <scope>NUCLEOTIDE SEQUENCE</scope>
    <source>
        <strain evidence="2">CBS 279.74</strain>
    </source>
</reference>
<dbReference type="EMBL" id="MU005786">
    <property type="protein sequence ID" value="KAF2703681.1"/>
    <property type="molecule type" value="Genomic_DNA"/>
</dbReference>
<keyword evidence="3" id="KW-1185">Reference proteome</keyword>
<keyword evidence="1" id="KW-0472">Membrane</keyword>
<dbReference type="AlphaFoldDB" id="A0A6G1JTY3"/>
<sequence>MVGASGMAMEMERTTERAEWNSGFGRLSLFLSTMYVEIYFFLFLRMAMALLLSFLGDRSVFVFWTIARGLCYAMLWYARMTTTTACRISHVAYRMSHVACRISHIIDYHIDVYFTCMDSVYKYTALHCVLPLYVGCNL</sequence>
<feature type="transmembrane region" description="Helical" evidence="1">
    <location>
        <begin position="61"/>
        <end position="78"/>
    </location>
</feature>
<protein>
    <submittedName>
        <fullName evidence="2">Uncharacterized protein</fullName>
    </submittedName>
</protein>
<keyword evidence="1" id="KW-1133">Transmembrane helix</keyword>
<evidence type="ECO:0000313" key="3">
    <source>
        <dbReference type="Proteomes" id="UP000799428"/>
    </source>
</evidence>
<feature type="transmembrane region" description="Helical" evidence="1">
    <location>
        <begin position="36"/>
        <end position="55"/>
    </location>
</feature>
<dbReference type="Proteomes" id="UP000799428">
    <property type="component" value="Unassembled WGS sequence"/>
</dbReference>
<evidence type="ECO:0000313" key="2">
    <source>
        <dbReference type="EMBL" id="KAF2703681.1"/>
    </source>
</evidence>
<gene>
    <name evidence="2" type="ORF">K504DRAFT_175465</name>
</gene>
<organism evidence="2 3">
    <name type="scientific">Pleomassaria siparia CBS 279.74</name>
    <dbReference type="NCBI Taxonomy" id="1314801"/>
    <lineage>
        <taxon>Eukaryota</taxon>
        <taxon>Fungi</taxon>
        <taxon>Dikarya</taxon>
        <taxon>Ascomycota</taxon>
        <taxon>Pezizomycotina</taxon>
        <taxon>Dothideomycetes</taxon>
        <taxon>Pleosporomycetidae</taxon>
        <taxon>Pleosporales</taxon>
        <taxon>Pleomassariaceae</taxon>
        <taxon>Pleomassaria</taxon>
    </lineage>
</organism>
<keyword evidence="1" id="KW-0812">Transmembrane</keyword>
<proteinExistence type="predicted"/>
<accession>A0A6G1JTY3</accession>
<evidence type="ECO:0000256" key="1">
    <source>
        <dbReference type="SAM" id="Phobius"/>
    </source>
</evidence>